<comment type="similarity">
    <text evidence="1">Belongs to the short-chain dehydrogenases/reductases (SDR) family.</text>
</comment>
<dbReference type="Proteomes" id="UP001348641">
    <property type="component" value="Unassembled WGS sequence"/>
</dbReference>
<dbReference type="SUPFAM" id="SSF51735">
    <property type="entry name" value="NAD(P)-binding Rossmann-fold domains"/>
    <property type="match status" value="1"/>
</dbReference>
<dbReference type="Pfam" id="PF13561">
    <property type="entry name" value="adh_short_C2"/>
    <property type="match status" value="1"/>
</dbReference>
<evidence type="ECO:0000313" key="3">
    <source>
        <dbReference type="EMBL" id="MEE2049141.1"/>
    </source>
</evidence>
<sequence length="252" mass="25586">MAHDSTRSPLAGRVALVTGGSRGIGAAIVRRLAADGADVAFTYLNARERAEALVREAGSAGVRALAVRADSAEPDRIREAVDLVHERLGGPDILVNNAGIAVFGPFGDATVAEFDRSMAVHARAAFVAAQAAVRHMGPGGRIIGVGTNLSERASLPEATLYTTSKAALVGLTRSLARELGPRGITVNLVHPGSTDTEMNPADGPGADAERALTALGRYTSPEDVAASVAHLAGPGGRSITGTSILVDAGANA</sequence>
<name>A0ABU7KIL9_9ACTN</name>
<gene>
    <name evidence="3" type="ORF">Q8A49_01355</name>
</gene>
<dbReference type="InterPro" id="IPR036291">
    <property type="entry name" value="NAD(P)-bd_dom_sf"/>
</dbReference>
<proteinExistence type="inferred from homology"/>
<accession>A0ABU7KIL9</accession>
<dbReference type="InterPro" id="IPR002347">
    <property type="entry name" value="SDR_fam"/>
</dbReference>
<keyword evidence="2" id="KW-0560">Oxidoreductase</keyword>
<organism evidence="3 4">
    <name type="scientific">Nocardiopsis tropica</name>
    <dbReference type="NCBI Taxonomy" id="109330"/>
    <lineage>
        <taxon>Bacteria</taxon>
        <taxon>Bacillati</taxon>
        <taxon>Actinomycetota</taxon>
        <taxon>Actinomycetes</taxon>
        <taxon>Streptosporangiales</taxon>
        <taxon>Nocardiopsidaceae</taxon>
        <taxon>Nocardiopsis</taxon>
    </lineage>
</organism>
<dbReference type="PANTHER" id="PTHR43639:SF1">
    <property type="entry name" value="SHORT-CHAIN DEHYDROGENASE_REDUCTASE FAMILY PROTEIN"/>
    <property type="match status" value="1"/>
</dbReference>
<dbReference type="PRINTS" id="PR00081">
    <property type="entry name" value="GDHRDH"/>
</dbReference>
<dbReference type="PROSITE" id="PS00061">
    <property type="entry name" value="ADH_SHORT"/>
    <property type="match status" value="1"/>
</dbReference>
<dbReference type="RefSeq" id="WP_330156440.1">
    <property type="nucleotide sequence ID" value="NZ_BAAAJA010000013.1"/>
</dbReference>
<evidence type="ECO:0000256" key="2">
    <source>
        <dbReference type="ARBA" id="ARBA00023002"/>
    </source>
</evidence>
<evidence type="ECO:0000256" key="1">
    <source>
        <dbReference type="ARBA" id="ARBA00006484"/>
    </source>
</evidence>
<dbReference type="PRINTS" id="PR00080">
    <property type="entry name" value="SDRFAMILY"/>
</dbReference>
<reference evidence="3 4" key="1">
    <citation type="submission" date="2023-07" db="EMBL/GenBank/DDBJ databases">
        <authorList>
            <person name="Girao M."/>
            <person name="Carvalho M.F."/>
        </authorList>
    </citation>
    <scope>NUCLEOTIDE SEQUENCE [LARGE SCALE GENOMIC DNA]</scope>
    <source>
        <strain evidence="3 4">66/93</strain>
    </source>
</reference>
<evidence type="ECO:0000313" key="4">
    <source>
        <dbReference type="Proteomes" id="UP001348641"/>
    </source>
</evidence>
<protein>
    <submittedName>
        <fullName evidence="3">SDR family oxidoreductase</fullName>
    </submittedName>
</protein>
<dbReference type="InterPro" id="IPR020904">
    <property type="entry name" value="Sc_DH/Rdtase_CS"/>
</dbReference>
<comment type="caution">
    <text evidence="3">The sequence shown here is derived from an EMBL/GenBank/DDBJ whole genome shotgun (WGS) entry which is preliminary data.</text>
</comment>
<dbReference type="EMBL" id="JAUUCC010000002">
    <property type="protein sequence ID" value="MEE2049141.1"/>
    <property type="molecule type" value="Genomic_DNA"/>
</dbReference>
<dbReference type="Gene3D" id="3.40.50.720">
    <property type="entry name" value="NAD(P)-binding Rossmann-like Domain"/>
    <property type="match status" value="1"/>
</dbReference>
<dbReference type="PANTHER" id="PTHR43639">
    <property type="entry name" value="OXIDOREDUCTASE, SHORT-CHAIN DEHYDROGENASE/REDUCTASE FAMILY (AFU_ORTHOLOGUE AFUA_5G02870)"/>
    <property type="match status" value="1"/>
</dbReference>